<evidence type="ECO:0000259" key="1">
    <source>
        <dbReference type="PROSITE" id="PS00028"/>
    </source>
</evidence>
<dbReference type="EMBL" id="CAXKWB010058615">
    <property type="protein sequence ID" value="CAL4180927.1"/>
    <property type="molecule type" value="Genomic_DNA"/>
</dbReference>
<accession>A0AAV2SDT6</accession>
<feature type="domain" description="C2H2-type" evidence="1">
    <location>
        <begin position="126"/>
        <end position="148"/>
    </location>
</feature>
<evidence type="ECO:0000313" key="2">
    <source>
        <dbReference type="EMBL" id="CAL4180927.1"/>
    </source>
</evidence>
<dbReference type="AlphaFoldDB" id="A0AAV2SDT6"/>
<sequence length="205" mass="23768">SSKRRKITISNREVGKIQVRFLPEIELKPPRKIRVEIKTFKKTDKICAIRLWQHYDKYGPGGNCIFCHAIIPSDLALEQHILICKTMKIKNKCNKCKTTFGSLRLLKTHVKVCSALQRKDIELYYCMACNTNLTSKLGFLHHTRNSRHRDIVKKEECIFEQSSQVFTGTSVKATEDPSEDSLGGMVLIEIEEEDYFEEEEQLTKE</sequence>
<organism evidence="2 3">
    <name type="scientific">Meganyctiphanes norvegica</name>
    <name type="common">Northern krill</name>
    <name type="synonym">Thysanopoda norvegica</name>
    <dbReference type="NCBI Taxonomy" id="48144"/>
    <lineage>
        <taxon>Eukaryota</taxon>
        <taxon>Metazoa</taxon>
        <taxon>Ecdysozoa</taxon>
        <taxon>Arthropoda</taxon>
        <taxon>Crustacea</taxon>
        <taxon>Multicrustacea</taxon>
        <taxon>Malacostraca</taxon>
        <taxon>Eumalacostraca</taxon>
        <taxon>Eucarida</taxon>
        <taxon>Euphausiacea</taxon>
        <taxon>Euphausiidae</taxon>
        <taxon>Meganyctiphanes</taxon>
    </lineage>
</organism>
<dbReference type="PROSITE" id="PS00028">
    <property type="entry name" value="ZINC_FINGER_C2H2_1"/>
    <property type="match status" value="1"/>
</dbReference>
<dbReference type="Proteomes" id="UP001497623">
    <property type="component" value="Unassembled WGS sequence"/>
</dbReference>
<keyword evidence="3" id="KW-1185">Reference proteome</keyword>
<dbReference type="SUPFAM" id="SSF57667">
    <property type="entry name" value="beta-beta-alpha zinc fingers"/>
    <property type="match status" value="1"/>
</dbReference>
<gene>
    <name evidence="2" type="ORF">MNOR_LOCUS35367</name>
</gene>
<dbReference type="InterPro" id="IPR036236">
    <property type="entry name" value="Znf_C2H2_sf"/>
</dbReference>
<name>A0AAV2SDT6_MEGNR</name>
<feature type="non-terminal residue" evidence="2">
    <location>
        <position position="1"/>
    </location>
</feature>
<evidence type="ECO:0000313" key="3">
    <source>
        <dbReference type="Proteomes" id="UP001497623"/>
    </source>
</evidence>
<feature type="non-terminal residue" evidence="2">
    <location>
        <position position="205"/>
    </location>
</feature>
<proteinExistence type="predicted"/>
<comment type="caution">
    <text evidence="2">The sequence shown here is derived from an EMBL/GenBank/DDBJ whole genome shotgun (WGS) entry which is preliminary data.</text>
</comment>
<protein>
    <recommendedName>
        <fullName evidence="1">C2H2-type domain-containing protein</fullName>
    </recommendedName>
</protein>
<reference evidence="2 3" key="1">
    <citation type="submission" date="2024-05" db="EMBL/GenBank/DDBJ databases">
        <authorList>
            <person name="Wallberg A."/>
        </authorList>
    </citation>
    <scope>NUCLEOTIDE SEQUENCE [LARGE SCALE GENOMIC DNA]</scope>
</reference>
<dbReference type="InterPro" id="IPR013087">
    <property type="entry name" value="Znf_C2H2_type"/>
</dbReference>